<dbReference type="Gene3D" id="3.40.50.300">
    <property type="entry name" value="P-loop containing nucleotide triphosphate hydrolases"/>
    <property type="match status" value="3"/>
</dbReference>
<dbReference type="Pfam" id="PF13086">
    <property type="entry name" value="AAA_11"/>
    <property type="match status" value="2"/>
</dbReference>
<dbReference type="SUPFAM" id="SSF52540">
    <property type="entry name" value="P-loop containing nucleoside triphosphate hydrolases"/>
    <property type="match status" value="1"/>
</dbReference>
<gene>
    <name evidence="3" type="ORF">DXB37_01140</name>
</gene>
<keyword evidence="3" id="KW-0347">Helicase</keyword>
<evidence type="ECO:0000256" key="1">
    <source>
        <dbReference type="SAM" id="MobiDB-lite"/>
    </source>
</evidence>
<dbReference type="InterPro" id="IPR014001">
    <property type="entry name" value="Helicase_ATP-bd"/>
</dbReference>
<feature type="domain" description="Helicase ATP-binding" evidence="2">
    <location>
        <begin position="712"/>
        <end position="877"/>
    </location>
</feature>
<sequence>MTDCEVKEYFSILQEACHVEESSLDVAYRQLRELLERLCRTQMPDGSLQMTDLSARISFVASKAGLSTVEQNRLHTFRLTSNAILNRQTEPQREQLLRDAKTLAFFVKRLTGEEIPAGLYRLLPRADATYIVAPPAKEQIKRMRVCFQYADDTYLYVLPVDTVADEPLRVRYNVPQINEEFAETCRILWRHAQVNLLDVTVDEAGILTPSFIVLEPDYLIDISSLAECFKDYGHHPANYILARLQSPDNTRPLLLGNIANLFLDEWIHAKEAPDYLACMKKAFRSYPIELAACADLRDREKEAEFFSDCKRHFDNIRRTVTETFRASGYELDRTDAVLEPSYICEALGLQGRLDYMQRDMTSFIEMKSGKADEYSIRGKVEPKENNKVQMLLYQAVLEYSMGMDHRRVKAYLLYTRYPLLYPARPSWAMVRRVMDVRNRIVANEYGIQLRNSPQYTAERLKDIHPDTLNERGLDNTLWKRFLYPSIDAVAQRIRSLSSLEQSYFYTLYNFITKELYTSKSGDVDYEGRTGAAALWLSTLAEKCEAGEILYDLAICENHAADAHKPYLSLSPRTPSPVGRGREYSAEPGVGGSLPNFRQGDAVVLYERNTDTDNVTNKMVFKGNIERISDDEVCIRLRATQQNAGVLPAASLYAIEHDYMDTSFRSMYLGLSAFLSATQRRRDLLLGQRPPEFDASLDAAIATAPDDFSRITLKAQAARDYFLLIGPPGTGKTSCALRGMVEAFYREGKQILLLSYTNRAVDEISKALTSIEPEIDFIRLGSELSCDESFRPYLIENVLEPCATRRQVQERIARCRVFVGTVATLSSKTELFRLKTFDVAIVDEATQILEPQLLGLLCTRNPAGADAIGKFILIGDHKQLPAVVLQSSEQSEVCDEALQAIGLYNLKDSLFERLYRNLSRESANRQTSTSHPSSLIPHPSYDMLCRQGRMNIEVALFPNRAFYGGLLEPVGLPHQQGELTLAPELCDCEFAGLLTRRVAFLPSAVEPPAQSAKMNHSEARIVARLAAAIYRQYAAVSGFNPAVTLGVITPYRSQIALIKKEIAALGIAPLEDILVDTVERFQGSERDVIIYSFCVNRAYQLKFLANMTEENGTRIDRKLNVALTRARKQMFMTGVPQLLKLNPIYAELLSVVCHS</sequence>
<dbReference type="PANTHER" id="PTHR10887:SF495">
    <property type="entry name" value="HELICASE SENATAXIN ISOFORM X1-RELATED"/>
    <property type="match status" value="1"/>
</dbReference>
<dbReference type="GO" id="GO:0004386">
    <property type="term" value="F:helicase activity"/>
    <property type="evidence" value="ECO:0007669"/>
    <property type="project" value="UniProtKB-KW"/>
</dbReference>
<accession>A0A3E5F5Y4</accession>
<dbReference type="EMBL" id="QSVA01000001">
    <property type="protein sequence ID" value="RGN97498.1"/>
    <property type="molecule type" value="Genomic_DNA"/>
</dbReference>
<organism evidence="3 4">
    <name type="scientific">Bacteroides uniformis</name>
    <dbReference type="NCBI Taxonomy" id="820"/>
    <lineage>
        <taxon>Bacteria</taxon>
        <taxon>Pseudomonadati</taxon>
        <taxon>Bacteroidota</taxon>
        <taxon>Bacteroidia</taxon>
        <taxon>Bacteroidales</taxon>
        <taxon>Bacteroidaceae</taxon>
        <taxon>Bacteroides</taxon>
    </lineage>
</organism>
<dbReference type="Proteomes" id="UP000260759">
    <property type="component" value="Unassembled WGS sequence"/>
</dbReference>
<dbReference type="CDD" id="cd18808">
    <property type="entry name" value="SF1_C_Upf1"/>
    <property type="match status" value="1"/>
</dbReference>
<dbReference type="InterPro" id="IPR045055">
    <property type="entry name" value="DNA2/NAM7-like"/>
</dbReference>
<evidence type="ECO:0000313" key="4">
    <source>
        <dbReference type="Proteomes" id="UP000260759"/>
    </source>
</evidence>
<evidence type="ECO:0000259" key="2">
    <source>
        <dbReference type="PROSITE" id="PS51192"/>
    </source>
</evidence>
<name>A0A3E5F5Y4_BACUN</name>
<dbReference type="InterPro" id="IPR047187">
    <property type="entry name" value="SF1_C_Upf1"/>
</dbReference>
<keyword evidence="3" id="KW-0378">Hydrolase</keyword>
<dbReference type="InterPro" id="IPR041679">
    <property type="entry name" value="DNA2/NAM7-like_C"/>
</dbReference>
<keyword evidence="3" id="KW-0067">ATP-binding</keyword>
<dbReference type="InterPro" id="IPR041677">
    <property type="entry name" value="DNA2/NAM7_AAA_11"/>
</dbReference>
<keyword evidence="3" id="KW-0547">Nucleotide-binding</keyword>
<proteinExistence type="predicted"/>
<dbReference type="PROSITE" id="PS51192">
    <property type="entry name" value="HELICASE_ATP_BIND_1"/>
    <property type="match status" value="1"/>
</dbReference>
<reference evidence="3 4" key="1">
    <citation type="submission" date="2018-08" db="EMBL/GenBank/DDBJ databases">
        <title>A genome reference for cultivated species of the human gut microbiota.</title>
        <authorList>
            <person name="Zou Y."/>
            <person name="Xue W."/>
            <person name="Luo G."/>
        </authorList>
    </citation>
    <scope>NUCLEOTIDE SEQUENCE [LARGE SCALE GENOMIC DNA]</scope>
    <source>
        <strain evidence="3 4">OM03-4</strain>
    </source>
</reference>
<dbReference type="Pfam" id="PF13087">
    <property type="entry name" value="AAA_12"/>
    <property type="match status" value="1"/>
</dbReference>
<protein>
    <submittedName>
        <fullName evidence="3">DNA helicase</fullName>
    </submittedName>
</protein>
<dbReference type="RefSeq" id="WP_117599333.1">
    <property type="nucleotide sequence ID" value="NZ_QSVA01000001.1"/>
</dbReference>
<dbReference type="InterPro" id="IPR027417">
    <property type="entry name" value="P-loop_NTPase"/>
</dbReference>
<dbReference type="AlphaFoldDB" id="A0A3E5F5Y4"/>
<comment type="caution">
    <text evidence="3">The sequence shown here is derived from an EMBL/GenBank/DDBJ whole genome shotgun (WGS) entry which is preliminary data.</text>
</comment>
<evidence type="ECO:0000313" key="3">
    <source>
        <dbReference type="EMBL" id="RGN97498.1"/>
    </source>
</evidence>
<dbReference type="PANTHER" id="PTHR10887">
    <property type="entry name" value="DNA2/NAM7 HELICASE FAMILY"/>
    <property type="match status" value="1"/>
</dbReference>
<feature type="region of interest" description="Disordered" evidence="1">
    <location>
        <begin position="570"/>
        <end position="590"/>
    </location>
</feature>